<feature type="domain" description="BRCT" evidence="3">
    <location>
        <begin position="191"/>
        <end position="248"/>
    </location>
</feature>
<feature type="domain" description="BRCT" evidence="3">
    <location>
        <begin position="1"/>
        <end position="79"/>
    </location>
</feature>
<keyword evidence="1" id="KW-0677">Repeat</keyword>
<dbReference type="InterPro" id="IPR036420">
    <property type="entry name" value="BRCT_dom_sf"/>
</dbReference>
<feature type="domain" description="BRCT" evidence="3">
    <location>
        <begin position="812"/>
        <end position="886"/>
    </location>
</feature>
<dbReference type="Proteomes" id="UP000242474">
    <property type="component" value="Unassembled WGS sequence"/>
</dbReference>
<evidence type="ECO:0000256" key="2">
    <source>
        <dbReference type="SAM" id="MobiDB-lite"/>
    </source>
</evidence>
<evidence type="ECO:0000313" key="5">
    <source>
        <dbReference type="Proteomes" id="UP000242474"/>
    </source>
</evidence>
<dbReference type="CDD" id="cd00027">
    <property type="entry name" value="BRCT"/>
    <property type="match status" value="1"/>
</dbReference>
<dbReference type="EMBL" id="KZ303503">
    <property type="protein sequence ID" value="PIA15864.1"/>
    <property type="molecule type" value="Genomic_DNA"/>
</dbReference>
<feature type="region of interest" description="Disordered" evidence="2">
    <location>
        <begin position="1287"/>
        <end position="1306"/>
    </location>
</feature>
<dbReference type="Pfam" id="PF12738">
    <property type="entry name" value="PTCB-BRCT"/>
    <property type="match status" value="2"/>
</dbReference>
<dbReference type="InterPro" id="IPR001357">
    <property type="entry name" value="BRCT_dom"/>
</dbReference>
<dbReference type="OrthoDB" id="251770at2759"/>
<feature type="region of interest" description="Disordered" evidence="2">
    <location>
        <begin position="1425"/>
        <end position="1444"/>
    </location>
</feature>
<dbReference type="SUPFAM" id="SSF52113">
    <property type="entry name" value="BRCT domain"/>
    <property type="match status" value="5"/>
</dbReference>
<dbReference type="Pfam" id="PF00533">
    <property type="entry name" value="BRCT"/>
    <property type="match status" value="2"/>
</dbReference>
<dbReference type="GO" id="GO:0033314">
    <property type="term" value="P:mitotic DNA replication checkpoint signaling"/>
    <property type="evidence" value="ECO:0007669"/>
    <property type="project" value="TreeGrafter"/>
</dbReference>
<dbReference type="PANTHER" id="PTHR13561:SF20">
    <property type="entry name" value="DNA TOPOISOMERASE 2-BINDING PROTEIN 1"/>
    <property type="match status" value="1"/>
</dbReference>
<dbReference type="Gene3D" id="3.40.50.10190">
    <property type="entry name" value="BRCT domain"/>
    <property type="match status" value="6"/>
</dbReference>
<dbReference type="GO" id="GO:0006270">
    <property type="term" value="P:DNA replication initiation"/>
    <property type="evidence" value="ECO:0007669"/>
    <property type="project" value="TreeGrafter"/>
</dbReference>
<sequence length="1471" mass="162411">MSGPTYALLSRCCISCSGLEASEKEAVHRRIEQLGGSVSFQLTNLVTHVITKDSLLSNKYRVSAKVGLPVVSMNFLDECENEARRRAKKLIRLHISGDAESNSTDTKSDNVDDAACAIRRIVELTWYRPFSGCHICTTGFDQHIREEIKSLVSDIVLSNSDSNDRFDALARYTEEHSLETIFPNAGWIGGGGIYHGVLTPSCTHLIAQAAEGQKYMFAKHWNICVVTIEWLLQSLRTGYRQSEDEYALKDSGKTRRKVIPEGAAGIPRAIRQISTAASIRSSPESLEAVKVCFSRSQALDKKMSFQSENSDEDISSIVIDVGRKASAHSTGQQPNKNLSSKSILNPDCFNLTLKSPPASEDLHSRVAKSRSAVSHLSSISLSSTESCMALAPCRIVLSEASMSTEDRKRWCKRISTMGGVWISKEALAESCKRLEAHVIGDAQKSLCTHYVVEDIENIVDEDRVTLRALAGSFVMPYVISRSWLSACWRAKARVAEQPYMHYDQDIAIDANEVSKSKPALNGGCSTFDKGCTTGEHPHQPLQSPLERYPITSPRSITARGANTTYLPPQPQYAANQHSVVNATHSRRNLRLLIDEPSQCCSVGDSKSDPAAADKAYSEVSVACNRYDFKDKDEEHKQSFSENKHKRQRVAYYNDAAELRGTSYSSSPLLELSTLSSDTHLFAKCAFTSFGLSETAQSVLKQAANENGGSYVDIEPNALLRNALSSFAHLADGQDIADTYVVIPLGGAVHLQLCEEVAATTSQRMYIVTECWFEQCLQDGRVYPDYWNIESRSPKLPGLSVSQHVLFYPLRAVTARELDAVHMSISGYEGLERKHIGMLASALGLSFSEIFCRRTTHLICSPPFSGKKYERALKRDISVVDATWLYRLAVREAATKTGTTVHLVDSVPVSDPQQQQQQECEHGGTKSPVRDSAGIYIDNCKKNVTIANNNADIASTPLRLCSQIHTSTPGQTPIDISLDRNLDQAMYNNNRYNMKRIAIITAQNIQNDDSDRGGNDVDATQMSPLGVLGLSTTRDDYSLTGNVGSESRYSEILNGVVIALSSRLYYRRKELTDLARRLGCRVLGNFDVGQATHLIHQSTRERETLRDCRLAAKNNIMIVSPWWLHACRDANAHIPESEFPHTFHPERRLNLISTTPTRMPSKPARAISPLMRHGDPSSVVLLQPSCNKKRMVGLTHPHKSAHELSADDIVNTSSECQVQKTNSFEGSVPASVDDTAAIGSLIEERVSRTHRRYRQRLESANVVAERDNASAAKTEFTRTSGGVTLSTLRDRQQQQRLPHSSPPSASINIAMDDNANCSSRNSSSSIRNVTHLHDWWTPSLISTTADGYRLSDSRPMYSQEFHPNVYSGLDSMPDTAKIEESLNMPFRNGSSTVTSIVDTIMPYTMTSFSPRAVTVAGSATCALLGSEKNAGPARPPQQTNSPPTAHRTTIMYSEDMDALSERDQLLQKLVGN</sequence>
<dbReference type="CDD" id="cd17731">
    <property type="entry name" value="BRCT_TopBP1_rpt2_like"/>
    <property type="match status" value="1"/>
</dbReference>
<dbReference type="GO" id="GO:0007095">
    <property type="term" value="P:mitotic G2 DNA damage checkpoint signaling"/>
    <property type="evidence" value="ECO:0007669"/>
    <property type="project" value="TreeGrafter"/>
</dbReference>
<feature type="domain" description="BRCT" evidence="3">
    <location>
        <begin position="1047"/>
        <end position="1140"/>
    </location>
</feature>
<accession>A0A2G5BA26</accession>
<reference evidence="4 5" key="1">
    <citation type="journal article" date="2015" name="Genome Biol. Evol.">
        <title>Phylogenomic analyses indicate that early fungi evolved digesting cell walls of algal ancestors of land plants.</title>
        <authorList>
            <person name="Chang Y."/>
            <person name="Wang S."/>
            <person name="Sekimoto S."/>
            <person name="Aerts A.L."/>
            <person name="Choi C."/>
            <person name="Clum A."/>
            <person name="LaButti K.M."/>
            <person name="Lindquist E.A."/>
            <person name="Yee Ngan C."/>
            <person name="Ohm R.A."/>
            <person name="Salamov A.A."/>
            <person name="Grigoriev I.V."/>
            <person name="Spatafora J.W."/>
            <person name="Berbee M.L."/>
        </authorList>
    </citation>
    <scope>NUCLEOTIDE SEQUENCE [LARGE SCALE GENOMIC DNA]</scope>
    <source>
        <strain evidence="4 5">NRRL 1564</strain>
    </source>
</reference>
<feature type="compositionally biased region" description="Polar residues" evidence="2">
    <location>
        <begin position="1435"/>
        <end position="1444"/>
    </location>
</feature>
<protein>
    <recommendedName>
        <fullName evidence="3">BRCT domain-containing protein</fullName>
    </recommendedName>
</protein>
<dbReference type="PANTHER" id="PTHR13561">
    <property type="entry name" value="DNA REPLICATION REGULATOR DPB11-RELATED"/>
    <property type="match status" value="1"/>
</dbReference>
<gene>
    <name evidence="4" type="ORF">COEREDRAFT_15723</name>
</gene>
<dbReference type="SMART" id="SM00292">
    <property type="entry name" value="BRCT"/>
    <property type="match status" value="6"/>
</dbReference>
<feature type="region of interest" description="Disordered" evidence="2">
    <location>
        <begin position="908"/>
        <end position="927"/>
    </location>
</feature>
<dbReference type="PROSITE" id="PS50172">
    <property type="entry name" value="BRCT"/>
    <property type="match status" value="4"/>
</dbReference>
<proteinExistence type="predicted"/>
<organism evidence="4 5">
    <name type="scientific">Coemansia reversa (strain ATCC 12441 / NRRL 1564)</name>
    <dbReference type="NCBI Taxonomy" id="763665"/>
    <lineage>
        <taxon>Eukaryota</taxon>
        <taxon>Fungi</taxon>
        <taxon>Fungi incertae sedis</taxon>
        <taxon>Zoopagomycota</taxon>
        <taxon>Kickxellomycotina</taxon>
        <taxon>Kickxellomycetes</taxon>
        <taxon>Kickxellales</taxon>
        <taxon>Kickxellaceae</taxon>
        <taxon>Coemansia</taxon>
    </lineage>
</organism>
<feature type="compositionally biased region" description="Polar residues" evidence="2">
    <location>
        <begin position="1293"/>
        <end position="1306"/>
    </location>
</feature>
<dbReference type="InterPro" id="IPR059215">
    <property type="entry name" value="BRCT2_TopBP1-like"/>
</dbReference>
<name>A0A2G5BA26_COERN</name>
<evidence type="ECO:0000259" key="3">
    <source>
        <dbReference type="PROSITE" id="PS50172"/>
    </source>
</evidence>
<keyword evidence="5" id="KW-1185">Reference proteome</keyword>
<evidence type="ECO:0000256" key="1">
    <source>
        <dbReference type="ARBA" id="ARBA00022737"/>
    </source>
</evidence>
<evidence type="ECO:0000313" key="4">
    <source>
        <dbReference type="EMBL" id="PIA15864.1"/>
    </source>
</evidence>
<dbReference type="STRING" id="763665.A0A2G5BA26"/>